<dbReference type="GO" id="GO:0003677">
    <property type="term" value="F:DNA binding"/>
    <property type="evidence" value="ECO:0007669"/>
    <property type="project" value="UniProtKB-KW"/>
</dbReference>
<name>A0A975F3X7_9SPIR</name>
<evidence type="ECO:0000256" key="4">
    <source>
        <dbReference type="RuleBase" id="RU003939"/>
    </source>
</evidence>
<dbReference type="PANTHER" id="PTHR33175">
    <property type="entry name" value="DNA-BINDING PROTEIN HU"/>
    <property type="match status" value="1"/>
</dbReference>
<gene>
    <name evidence="5" type="ORF">HRQ91_05110</name>
</gene>
<keyword evidence="6" id="KW-1185">Reference proteome</keyword>
<protein>
    <submittedName>
        <fullName evidence="5">HU family DNA-binding protein</fullName>
    </submittedName>
</protein>
<dbReference type="GO" id="GO:0030261">
    <property type="term" value="P:chromosome condensation"/>
    <property type="evidence" value="ECO:0007669"/>
    <property type="project" value="UniProtKB-KW"/>
</dbReference>
<dbReference type="InterPro" id="IPR000119">
    <property type="entry name" value="Hist_DNA-bd"/>
</dbReference>
<dbReference type="Proteomes" id="UP000671908">
    <property type="component" value="Chromosome"/>
</dbReference>
<dbReference type="PANTHER" id="PTHR33175:SF3">
    <property type="entry name" value="DNA-BINDING PROTEIN HU-BETA"/>
    <property type="match status" value="1"/>
</dbReference>
<accession>A0A975F3X7</accession>
<proteinExistence type="inferred from homology"/>
<dbReference type="SUPFAM" id="SSF47729">
    <property type="entry name" value="IHF-like DNA-binding proteins"/>
    <property type="match status" value="1"/>
</dbReference>
<sequence length="91" mass="10254">MTKQDLCSEIAQSLGITKKDSKLTMDAFLEEILCVLAEGKTYSQTGFGSFKTSHVAERIGFNPASNQKMKYPKKIKIKFKLSSVFKKEINE</sequence>
<dbReference type="RefSeq" id="WP_210120556.1">
    <property type="nucleotide sequence ID" value="NZ_CP054142.1"/>
</dbReference>
<keyword evidence="3 5" id="KW-0238">DNA-binding</keyword>
<dbReference type="Pfam" id="PF00216">
    <property type="entry name" value="Bac_DNA_binding"/>
    <property type="match status" value="1"/>
</dbReference>
<evidence type="ECO:0000256" key="3">
    <source>
        <dbReference type="ARBA" id="ARBA00023125"/>
    </source>
</evidence>
<evidence type="ECO:0000256" key="1">
    <source>
        <dbReference type="ARBA" id="ARBA00010529"/>
    </source>
</evidence>
<dbReference type="InterPro" id="IPR010992">
    <property type="entry name" value="IHF-like_DNA-bd_dom_sf"/>
</dbReference>
<evidence type="ECO:0000256" key="2">
    <source>
        <dbReference type="ARBA" id="ARBA00023067"/>
    </source>
</evidence>
<organism evidence="5 6">
    <name type="scientific">Treponema parvum</name>
    <dbReference type="NCBI Taxonomy" id="138851"/>
    <lineage>
        <taxon>Bacteria</taxon>
        <taxon>Pseudomonadati</taxon>
        <taxon>Spirochaetota</taxon>
        <taxon>Spirochaetia</taxon>
        <taxon>Spirochaetales</taxon>
        <taxon>Treponemataceae</taxon>
        <taxon>Treponema</taxon>
    </lineage>
</organism>
<dbReference type="Gene3D" id="4.10.520.10">
    <property type="entry name" value="IHF-like DNA-binding proteins"/>
    <property type="match status" value="1"/>
</dbReference>
<reference evidence="5 6" key="1">
    <citation type="journal article" date="2021" name="Microbiol. Resour. Announc.">
        <title>Complete Genome Sequences of Three Human Oral Treponema parvum Isolates.</title>
        <authorList>
            <person name="Zeng H."/>
            <person name="Watt R.M."/>
        </authorList>
    </citation>
    <scope>NUCLEOTIDE SEQUENCE [LARGE SCALE GENOMIC DNA]</scope>
    <source>
        <strain evidence="5 6">ATCC 700770</strain>
    </source>
</reference>
<evidence type="ECO:0000313" key="6">
    <source>
        <dbReference type="Proteomes" id="UP000671908"/>
    </source>
</evidence>
<dbReference type="KEGG" id="tpav:HRQ91_05110"/>
<dbReference type="AlphaFoldDB" id="A0A975F3X7"/>
<dbReference type="SMART" id="SM00411">
    <property type="entry name" value="BHL"/>
    <property type="match status" value="1"/>
</dbReference>
<dbReference type="GO" id="GO:0030527">
    <property type="term" value="F:structural constituent of chromatin"/>
    <property type="evidence" value="ECO:0007669"/>
    <property type="project" value="InterPro"/>
</dbReference>
<dbReference type="GO" id="GO:0005829">
    <property type="term" value="C:cytosol"/>
    <property type="evidence" value="ECO:0007669"/>
    <property type="project" value="TreeGrafter"/>
</dbReference>
<keyword evidence="2" id="KW-0226">DNA condensation</keyword>
<comment type="similarity">
    <text evidence="1 4">Belongs to the bacterial histone-like protein family.</text>
</comment>
<evidence type="ECO:0000313" key="5">
    <source>
        <dbReference type="EMBL" id="QTQ13883.1"/>
    </source>
</evidence>
<dbReference type="EMBL" id="CP054142">
    <property type="protein sequence ID" value="QTQ13883.1"/>
    <property type="molecule type" value="Genomic_DNA"/>
</dbReference>